<sequence length="303" mass="35469">MRNAMATLHIIGNGFDIHHGIASLYSDFREYAWEHSGSDGYWLGQLETCYPTKNKKNGELELWCDLEYALGNIDFQNAFDESTEDIELEEDHEMRFQAQMEDAPKYHLEMMFEAFHGIFEEWVNQIDIDAQPVVLPHFDRNGMFLSFNYTETLETLYRIPKAQINYIHGRRNCNQGLVVGHINNLNGNDFLSEDPMIYEYEAYDNIAEVVNEQQKNISEIISDNAKYWSSLTNIDKIVIYGHSLSDIDLDYFVEIAKHVTPDVQWFFSIYYNNPQERDKEISRVKDFISKLKLDASNCQTFTL</sequence>
<dbReference type="EMBL" id="FQWA01000005">
    <property type="protein sequence ID" value="SHF67688.1"/>
    <property type="molecule type" value="Genomic_DNA"/>
</dbReference>
<dbReference type="InterPro" id="IPR025935">
    <property type="entry name" value="AbiH"/>
</dbReference>
<dbReference type="RefSeq" id="WP_249117976.1">
    <property type="nucleotide sequence ID" value="NZ_CP072389.1"/>
</dbReference>
<name>A0AAX2F296_9BACT</name>
<keyword evidence="2" id="KW-1185">Reference proteome</keyword>
<comment type="caution">
    <text evidence="1">The sequence shown here is derived from an EMBL/GenBank/DDBJ whole genome shotgun (WGS) entry which is preliminary data.</text>
</comment>
<evidence type="ECO:0000313" key="2">
    <source>
        <dbReference type="Proteomes" id="UP000184105"/>
    </source>
</evidence>
<evidence type="ECO:0000313" key="1">
    <source>
        <dbReference type="EMBL" id="SHF67688.1"/>
    </source>
</evidence>
<organism evidence="1 2">
    <name type="scientific">Prevotella scopos JCM 17725</name>
    <dbReference type="NCBI Taxonomy" id="1236518"/>
    <lineage>
        <taxon>Bacteria</taxon>
        <taxon>Pseudomonadati</taxon>
        <taxon>Bacteroidota</taxon>
        <taxon>Bacteroidia</taxon>
        <taxon>Bacteroidales</taxon>
        <taxon>Prevotellaceae</taxon>
        <taxon>Prevotella</taxon>
    </lineage>
</organism>
<gene>
    <name evidence="1" type="ORF">SAMN05444364_10518</name>
</gene>
<proteinExistence type="predicted"/>
<dbReference type="Proteomes" id="UP000184105">
    <property type="component" value="Unassembled WGS sequence"/>
</dbReference>
<dbReference type="AlphaFoldDB" id="A0AAX2F296"/>
<dbReference type="Pfam" id="PF14253">
    <property type="entry name" value="AbiH"/>
    <property type="match status" value="1"/>
</dbReference>
<protein>
    <submittedName>
        <fullName evidence="1">Bacteriophage abortive infection AbiH</fullName>
    </submittedName>
</protein>
<accession>A0AAX2F296</accession>
<reference evidence="1 2" key="1">
    <citation type="submission" date="2016-11" db="EMBL/GenBank/DDBJ databases">
        <authorList>
            <person name="Varghese N."/>
            <person name="Submissions S."/>
        </authorList>
    </citation>
    <scope>NUCLEOTIDE SEQUENCE [LARGE SCALE GENOMIC DNA]</scope>
    <source>
        <strain evidence="1 2">DSM 22613</strain>
    </source>
</reference>